<comment type="caution">
    <text evidence="1">The sequence shown here is derived from an EMBL/GenBank/DDBJ whole genome shotgun (WGS) entry which is preliminary data.</text>
</comment>
<sequence>MESVRFFLPRDVTATPNVKSDIFALGSAIYYIMTGREPYDALTDAEVAACYYSGGDFPSVDSIPCGQIILGCWRGGFNSADKVFRDLMGKHKALSSA</sequence>
<proteinExistence type="predicted"/>
<gene>
    <name evidence="1" type="ORF">PMIN01_03054</name>
</gene>
<dbReference type="SUPFAM" id="SSF56112">
    <property type="entry name" value="Protein kinase-like (PK-like)"/>
    <property type="match status" value="1"/>
</dbReference>
<dbReference type="Proteomes" id="UP000756921">
    <property type="component" value="Unassembled WGS sequence"/>
</dbReference>
<name>A0A9P6GUF6_9PLEO</name>
<evidence type="ECO:0000313" key="2">
    <source>
        <dbReference type="Proteomes" id="UP000756921"/>
    </source>
</evidence>
<dbReference type="AlphaFoldDB" id="A0A9P6GUF6"/>
<protein>
    <recommendedName>
        <fullName evidence="3">Protein kinase domain-containing protein</fullName>
    </recommendedName>
</protein>
<accession>A0A9P6GUF6</accession>
<dbReference type="EMBL" id="WJXW01000002">
    <property type="protein sequence ID" value="KAF9740419.1"/>
    <property type="molecule type" value="Genomic_DNA"/>
</dbReference>
<reference evidence="1" key="1">
    <citation type="journal article" date="2020" name="Mol. Plant Microbe Interact.">
        <title>Genome Sequence of the Biocontrol Agent Coniothyrium minitans strain Conio (IMI 134523).</title>
        <authorList>
            <person name="Patel D."/>
            <person name="Shittu T.A."/>
            <person name="Baroncelli R."/>
            <person name="Muthumeenakshi S."/>
            <person name="Osborne T.H."/>
            <person name="Janganan T.K."/>
            <person name="Sreenivasaprasad S."/>
        </authorList>
    </citation>
    <scope>NUCLEOTIDE SEQUENCE</scope>
    <source>
        <strain evidence="1">Conio</strain>
    </source>
</reference>
<dbReference type="InterPro" id="IPR011009">
    <property type="entry name" value="Kinase-like_dom_sf"/>
</dbReference>
<dbReference type="Gene3D" id="1.10.510.10">
    <property type="entry name" value="Transferase(Phosphotransferase) domain 1"/>
    <property type="match status" value="1"/>
</dbReference>
<evidence type="ECO:0000313" key="1">
    <source>
        <dbReference type="EMBL" id="KAF9740419.1"/>
    </source>
</evidence>
<organism evidence="1 2">
    <name type="scientific">Paraphaeosphaeria minitans</name>
    <dbReference type="NCBI Taxonomy" id="565426"/>
    <lineage>
        <taxon>Eukaryota</taxon>
        <taxon>Fungi</taxon>
        <taxon>Dikarya</taxon>
        <taxon>Ascomycota</taxon>
        <taxon>Pezizomycotina</taxon>
        <taxon>Dothideomycetes</taxon>
        <taxon>Pleosporomycetidae</taxon>
        <taxon>Pleosporales</taxon>
        <taxon>Massarineae</taxon>
        <taxon>Didymosphaeriaceae</taxon>
        <taxon>Paraphaeosphaeria</taxon>
    </lineage>
</organism>
<dbReference type="OrthoDB" id="1668230at2759"/>
<keyword evidence="2" id="KW-1185">Reference proteome</keyword>
<evidence type="ECO:0008006" key="3">
    <source>
        <dbReference type="Google" id="ProtNLM"/>
    </source>
</evidence>